<evidence type="ECO:0000256" key="3">
    <source>
        <dbReference type="ARBA" id="ARBA00012948"/>
    </source>
</evidence>
<sequence>MDRETAVITGGSRGIGRAVALKLAERGCDTVINYAGNREKAEETAALCRKHGVSAVTVQGDIARKEDCEKIIQTALDNFGHIDILVNNAGITRDNIIMRMSDEEFNAVIDTNLRGTYHMMKLVSRPMMKQRYGRIVSLASAVGLMGNTGQINYAASKAGVIGMTKSLARELASRNVTVNAVAPGFIETDMTDALPKAAAETMSRMIPQGRPGTPEEVAAAVCFLAGREAGYITGQVLCVDGGMRM</sequence>
<dbReference type="InterPro" id="IPR020904">
    <property type="entry name" value="Sc_DH/Rdtase_CS"/>
</dbReference>
<dbReference type="GO" id="GO:0004316">
    <property type="term" value="F:3-oxoacyl-[acyl-carrier-protein] reductase (NADPH) activity"/>
    <property type="evidence" value="ECO:0007669"/>
    <property type="project" value="UniProtKB-UniRule"/>
</dbReference>
<dbReference type="GO" id="GO:0008202">
    <property type="term" value="P:steroid metabolic process"/>
    <property type="evidence" value="ECO:0007669"/>
    <property type="project" value="UniProtKB-KW"/>
</dbReference>
<dbReference type="UniPathway" id="UPA00094"/>
<dbReference type="InterPro" id="IPR002347">
    <property type="entry name" value="SDR_fam"/>
</dbReference>
<keyword evidence="6" id="KW-0753">Steroid metabolism</keyword>
<dbReference type="PROSITE" id="PS00061">
    <property type="entry name" value="ADH_SHORT"/>
    <property type="match status" value="1"/>
</dbReference>
<evidence type="ECO:0000256" key="1">
    <source>
        <dbReference type="ARBA" id="ARBA00005194"/>
    </source>
</evidence>
<feature type="binding site" evidence="9">
    <location>
        <begin position="153"/>
        <end position="157"/>
    </location>
    <ligand>
        <name>NADP(+)</name>
        <dbReference type="ChEBI" id="CHEBI:58349"/>
    </ligand>
</feature>
<feature type="binding site" evidence="9">
    <location>
        <begin position="10"/>
        <end position="13"/>
    </location>
    <ligand>
        <name>NADP(+)</name>
        <dbReference type="ChEBI" id="CHEBI:58349"/>
    </ligand>
</feature>
<comment type="function">
    <text evidence="10">Catalyzes the NADPH-dependent reduction of beta-ketoacyl-ACP substrates to beta-hydroxyacyl-ACP products, the first reductive step in the elongation cycle of fatty acid biosynthesis.</text>
</comment>
<gene>
    <name evidence="12" type="ORF">BHK98_09910</name>
</gene>
<comment type="pathway">
    <text evidence="1 10">Lipid metabolism; fatty acid biosynthesis.</text>
</comment>
<evidence type="ECO:0000256" key="8">
    <source>
        <dbReference type="PIRSR" id="PIRSR611284-1"/>
    </source>
</evidence>
<evidence type="ECO:0000256" key="5">
    <source>
        <dbReference type="ARBA" id="ARBA00023002"/>
    </source>
</evidence>
<evidence type="ECO:0000313" key="12">
    <source>
        <dbReference type="EMBL" id="OLR56353.1"/>
    </source>
</evidence>
<dbReference type="PRINTS" id="PR00080">
    <property type="entry name" value="SDRFAMILY"/>
</dbReference>
<dbReference type="PANTHER" id="PTHR42879">
    <property type="entry name" value="3-OXOACYL-(ACYL-CARRIER-PROTEIN) REDUCTASE"/>
    <property type="match status" value="1"/>
</dbReference>
<dbReference type="NCBIfam" id="NF005559">
    <property type="entry name" value="PRK07231.1"/>
    <property type="match status" value="1"/>
</dbReference>
<dbReference type="InterPro" id="IPR050259">
    <property type="entry name" value="SDR"/>
</dbReference>
<keyword evidence="5 10" id="KW-0560">Oxidoreductase</keyword>
<dbReference type="SMART" id="SM00822">
    <property type="entry name" value="PKS_KR"/>
    <property type="match status" value="1"/>
</dbReference>
<dbReference type="InterPro" id="IPR057326">
    <property type="entry name" value="KR_dom"/>
</dbReference>
<evidence type="ECO:0000313" key="13">
    <source>
        <dbReference type="Proteomes" id="UP000187404"/>
    </source>
</evidence>
<feature type="binding site" evidence="9">
    <location>
        <position position="186"/>
    </location>
    <ligand>
        <name>NADP(+)</name>
        <dbReference type="ChEBI" id="CHEBI:58349"/>
    </ligand>
</feature>
<dbReference type="GO" id="GO:0051287">
    <property type="term" value="F:NAD binding"/>
    <property type="evidence" value="ECO:0007669"/>
    <property type="project" value="UniProtKB-UniRule"/>
</dbReference>
<keyword evidence="10" id="KW-0444">Lipid biosynthesis</keyword>
<keyword evidence="13" id="KW-1185">Reference proteome</keyword>
<dbReference type="EMBL" id="MJIE01000001">
    <property type="protein sequence ID" value="OLR56353.1"/>
    <property type="molecule type" value="Genomic_DNA"/>
</dbReference>
<dbReference type="SUPFAM" id="SSF51735">
    <property type="entry name" value="NAD(P)-binding Rossmann-fold domains"/>
    <property type="match status" value="1"/>
</dbReference>
<dbReference type="RefSeq" id="WP_075713896.1">
    <property type="nucleotide sequence ID" value="NZ_MJIE01000001.1"/>
</dbReference>
<dbReference type="NCBIfam" id="NF009466">
    <property type="entry name" value="PRK12826.1-2"/>
    <property type="match status" value="1"/>
</dbReference>
<comment type="caution">
    <text evidence="12">The sequence shown here is derived from an EMBL/GenBank/DDBJ whole genome shotgun (WGS) entry which is preliminary data.</text>
</comment>
<keyword evidence="10" id="KW-0276">Fatty acid metabolism</keyword>
<protein>
    <recommendedName>
        <fullName evidence="3 10">3-oxoacyl-[acyl-carrier-protein] reductase</fullName>
        <ecNumber evidence="3 10">1.1.1.100</ecNumber>
    </recommendedName>
</protein>
<dbReference type="EC" id="1.1.1.100" evidence="3 10"/>
<feature type="domain" description="Ketoreductase" evidence="11">
    <location>
        <begin position="4"/>
        <end position="184"/>
    </location>
</feature>
<evidence type="ECO:0000256" key="2">
    <source>
        <dbReference type="ARBA" id="ARBA00006484"/>
    </source>
</evidence>
<accession>A0A1Q9JJH2</accession>
<evidence type="ECO:0000256" key="10">
    <source>
        <dbReference type="RuleBase" id="RU366074"/>
    </source>
</evidence>
<evidence type="ECO:0000256" key="9">
    <source>
        <dbReference type="PIRSR" id="PIRSR611284-2"/>
    </source>
</evidence>
<dbReference type="InterPro" id="IPR036291">
    <property type="entry name" value="NAD(P)-bd_dom_sf"/>
</dbReference>
<dbReference type="NCBIfam" id="NF004200">
    <property type="entry name" value="PRK05653.1-5"/>
    <property type="match status" value="1"/>
</dbReference>
<dbReference type="PRINTS" id="PR00081">
    <property type="entry name" value="GDHRDH"/>
</dbReference>
<feature type="active site" description="Proton acceptor" evidence="8">
    <location>
        <position position="153"/>
    </location>
</feature>
<comment type="subunit">
    <text evidence="10">Homotetramer.</text>
</comment>
<dbReference type="Pfam" id="PF13561">
    <property type="entry name" value="adh_short_C2"/>
    <property type="match status" value="1"/>
</dbReference>
<organism evidence="12 13">
    <name type="scientific">Hornefia porci</name>
    <dbReference type="NCBI Taxonomy" id="2652292"/>
    <lineage>
        <taxon>Bacteria</taxon>
        <taxon>Bacillati</taxon>
        <taxon>Bacillota</taxon>
        <taxon>Clostridia</taxon>
        <taxon>Peptostreptococcales</taxon>
        <taxon>Anaerovoracaceae</taxon>
        <taxon>Hornefia</taxon>
    </lineage>
</organism>
<evidence type="ECO:0000259" key="11">
    <source>
        <dbReference type="SMART" id="SM00822"/>
    </source>
</evidence>
<keyword evidence="10" id="KW-0275">Fatty acid biosynthesis</keyword>
<proteinExistence type="inferred from homology"/>
<comment type="similarity">
    <text evidence="2 10">Belongs to the short-chain dehydrogenases/reductases (SDR) family.</text>
</comment>
<evidence type="ECO:0000256" key="6">
    <source>
        <dbReference type="ARBA" id="ARBA00023221"/>
    </source>
</evidence>
<reference evidence="12 13" key="1">
    <citation type="journal article" date="2016" name="Appl. Environ. Microbiol.">
        <title>Function and Phylogeny of Bacterial Butyryl Coenzyme A:Acetate Transferases and Their Diversity in the Proximal Colon of Swine.</title>
        <authorList>
            <person name="Trachsel J."/>
            <person name="Bayles D.O."/>
            <person name="Looft T."/>
            <person name="Levine U.Y."/>
            <person name="Allen H.K."/>
        </authorList>
    </citation>
    <scope>NUCLEOTIDE SEQUENCE [LARGE SCALE GENOMIC DNA]</scope>
    <source>
        <strain evidence="12 13">68-3-10</strain>
    </source>
</reference>
<evidence type="ECO:0000256" key="7">
    <source>
        <dbReference type="ARBA" id="ARBA00048508"/>
    </source>
</evidence>
<keyword evidence="10" id="KW-0443">Lipid metabolism</keyword>
<feature type="binding site" evidence="9">
    <location>
        <position position="88"/>
    </location>
    <ligand>
        <name>NADP(+)</name>
        <dbReference type="ChEBI" id="CHEBI:58349"/>
    </ligand>
</feature>
<dbReference type="Proteomes" id="UP000187404">
    <property type="component" value="Unassembled WGS sequence"/>
</dbReference>
<keyword evidence="4 9" id="KW-0521">NADP</keyword>
<evidence type="ECO:0000256" key="4">
    <source>
        <dbReference type="ARBA" id="ARBA00022857"/>
    </source>
</evidence>
<name>A0A1Q9JJH2_9FIRM</name>
<dbReference type="STRING" id="1261640.BHK98_09910"/>
<dbReference type="NCBIfam" id="TIGR01830">
    <property type="entry name" value="3oxo_ACP_reduc"/>
    <property type="match status" value="1"/>
</dbReference>
<dbReference type="CDD" id="cd05333">
    <property type="entry name" value="BKR_SDR_c"/>
    <property type="match status" value="1"/>
</dbReference>
<dbReference type="InterPro" id="IPR011284">
    <property type="entry name" value="3oxo_ACP_reduc"/>
</dbReference>
<dbReference type="AlphaFoldDB" id="A0A1Q9JJH2"/>
<comment type="catalytic activity">
    <reaction evidence="7 10">
        <text>a (3R)-hydroxyacyl-[ACP] + NADP(+) = a 3-oxoacyl-[ACP] + NADPH + H(+)</text>
        <dbReference type="Rhea" id="RHEA:17397"/>
        <dbReference type="Rhea" id="RHEA-COMP:9916"/>
        <dbReference type="Rhea" id="RHEA-COMP:9945"/>
        <dbReference type="ChEBI" id="CHEBI:15378"/>
        <dbReference type="ChEBI" id="CHEBI:57783"/>
        <dbReference type="ChEBI" id="CHEBI:58349"/>
        <dbReference type="ChEBI" id="CHEBI:78776"/>
        <dbReference type="ChEBI" id="CHEBI:78827"/>
        <dbReference type="EC" id="1.1.1.100"/>
    </reaction>
</comment>
<dbReference type="GO" id="GO:0006633">
    <property type="term" value="P:fatty acid biosynthetic process"/>
    <property type="evidence" value="ECO:0007669"/>
    <property type="project" value="UniProtKB-UniPathway"/>
</dbReference>
<dbReference type="Gene3D" id="3.40.50.720">
    <property type="entry name" value="NAD(P)-binding Rossmann-like Domain"/>
    <property type="match status" value="1"/>
</dbReference>
<dbReference type="PANTHER" id="PTHR42879:SF2">
    <property type="entry name" value="3-OXOACYL-[ACYL-CARRIER-PROTEIN] REDUCTASE FABG"/>
    <property type="match status" value="1"/>
</dbReference>
<dbReference type="OrthoDB" id="9803333at2"/>
<dbReference type="FunFam" id="3.40.50.720:FF:000115">
    <property type="entry name" value="3-oxoacyl-[acyl-carrier-protein] reductase FabG"/>
    <property type="match status" value="1"/>
</dbReference>